<dbReference type="GO" id="GO:0016973">
    <property type="term" value="P:poly(A)+ mRNA export from nucleus"/>
    <property type="evidence" value="ECO:0007669"/>
    <property type="project" value="TreeGrafter"/>
</dbReference>
<dbReference type="GO" id="GO:0000973">
    <property type="term" value="P:post-transcriptional tethering of RNA polymerase II gene DNA at nuclear periphery"/>
    <property type="evidence" value="ECO:0007669"/>
    <property type="project" value="TreeGrafter"/>
</dbReference>
<dbReference type="Proteomes" id="UP000738325">
    <property type="component" value="Unassembled WGS sequence"/>
</dbReference>
<dbReference type="EMBL" id="JAAAIP010000597">
    <property type="protein sequence ID" value="KAG0314640.1"/>
    <property type="molecule type" value="Genomic_DNA"/>
</dbReference>
<dbReference type="PANTHER" id="PTHR12732:SF8">
    <property type="entry name" value="NUCLEAR MRNA EXPORT PROTEIN THP1"/>
    <property type="match status" value="1"/>
</dbReference>
<gene>
    <name evidence="1" type="ORF">BGZ99_007947</name>
</gene>
<dbReference type="GO" id="GO:0003690">
    <property type="term" value="F:double-stranded DNA binding"/>
    <property type="evidence" value="ECO:0007669"/>
    <property type="project" value="InterPro"/>
</dbReference>
<dbReference type="InterPro" id="IPR045114">
    <property type="entry name" value="Csn12-like"/>
</dbReference>
<comment type="caution">
    <text evidence="1">The sequence shown here is derived from an EMBL/GenBank/DDBJ whole genome shotgun (WGS) entry which is preliminary data.</text>
</comment>
<dbReference type="PANTHER" id="PTHR12732">
    <property type="entry name" value="UNCHARACTERIZED PROTEASOME COMPONENT REGION PCI-CONTAINING"/>
    <property type="match status" value="1"/>
</dbReference>
<dbReference type="GO" id="GO:0003723">
    <property type="term" value="F:RNA binding"/>
    <property type="evidence" value="ECO:0007669"/>
    <property type="project" value="InterPro"/>
</dbReference>
<name>A0A9P6RCE5_9FUNG</name>
<organism evidence="1 2">
    <name type="scientific">Dissophora globulifera</name>
    <dbReference type="NCBI Taxonomy" id="979702"/>
    <lineage>
        <taxon>Eukaryota</taxon>
        <taxon>Fungi</taxon>
        <taxon>Fungi incertae sedis</taxon>
        <taxon>Mucoromycota</taxon>
        <taxon>Mortierellomycotina</taxon>
        <taxon>Mortierellomycetes</taxon>
        <taxon>Mortierellales</taxon>
        <taxon>Mortierellaceae</taxon>
        <taxon>Dissophora</taxon>
    </lineage>
</organism>
<accession>A0A9P6RCE5</accession>
<proteinExistence type="predicted"/>
<dbReference type="OrthoDB" id="5404651at2759"/>
<dbReference type="SMART" id="SM00753">
    <property type="entry name" value="PAM"/>
    <property type="match status" value="1"/>
</dbReference>
<evidence type="ECO:0000313" key="2">
    <source>
        <dbReference type="Proteomes" id="UP000738325"/>
    </source>
</evidence>
<dbReference type="AlphaFoldDB" id="A0A9P6RCE5"/>
<reference evidence="1" key="1">
    <citation type="journal article" date="2020" name="Fungal Divers.">
        <title>Resolving the Mortierellaceae phylogeny through synthesis of multi-gene phylogenetics and phylogenomics.</title>
        <authorList>
            <person name="Vandepol N."/>
            <person name="Liber J."/>
            <person name="Desiro A."/>
            <person name="Na H."/>
            <person name="Kennedy M."/>
            <person name="Barry K."/>
            <person name="Grigoriev I.V."/>
            <person name="Miller A.N."/>
            <person name="O'Donnell K."/>
            <person name="Stajich J.E."/>
            <person name="Bonito G."/>
        </authorList>
    </citation>
    <scope>NUCLEOTIDE SEQUENCE</scope>
    <source>
        <strain evidence="1">REB-010B</strain>
    </source>
</reference>
<evidence type="ECO:0008006" key="3">
    <source>
        <dbReference type="Google" id="ProtNLM"/>
    </source>
</evidence>
<dbReference type="GO" id="GO:0006368">
    <property type="term" value="P:transcription elongation by RNA polymerase II"/>
    <property type="evidence" value="ECO:0007669"/>
    <property type="project" value="TreeGrafter"/>
</dbReference>
<sequence>MQEVRSFVRDAVSAFNSKDTDGVCNLIMLDEGHDRLEQLQQALYNMTEESIRSTVEAEMKKGPQDVKDFITKYLLFTIASGVETSRMADVYELLVACYLSFLTLFQAQDGGWLTPLLMSLSHSLIGWALFADDEQQQQDENLRQSGKPALKKREPKIREAASQHLSKAFSIAANDRSPEASKKTALFYLANQMLRVYFKASYARHLKQIQPLAINYRTNRGLRSTRLVQTLMNNVRNAKVNLAEYPMSEQVTYQYYVGRYHLYQSNLRDAERELAFAFNHRPPLGMDEHENRITYGNTRLILIYLTACRLCLGRLPSYHLLAEYGLDRYFQPLVDAVKTGHLGKLEAAWEDPASMSWFVSREIYLLLKQKLPVLCWRSLIRRTCLASRGPNDPPQMRVDLEALLHVVRKLTGDDTFDIWDVECITASLGRRVDIQDIV</sequence>
<evidence type="ECO:0000313" key="1">
    <source>
        <dbReference type="EMBL" id="KAG0314640.1"/>
    </source>
</evidence>
<protein>
    <recommendedName>
        <fullName evidence="3">PCI domain-containing protein</fullName>
    </recommendedName>
</protein>
<dbReference type="GO" id="GO:0070390">
    <property type="term" value="C:transcription export complex 2"/>
    <property type="evidence" value="ECO:0007669"/>
    <property type="project" value="TreeGrafter"/>
</dbReference>
<keyword evidence="2" id="KW-1185">Reference proteome</keyword>